<dbReference type="GO" id="GO:0004819">
    <property type="term" value="F:glutamine-tRNA ligase activity"/>
    <property type="evidence" value="ECO:0007669"/>
    <property type="project" value="UniProtKB-UniRule"/>
</dbReference>
<feature type="short sequence motif" description="'HIGH' region" evidence="9">
    <location>
        <begin position="39"/>
        <end position="49"/>
    </location>
</feature>
<dbReference type="PROSITE" id="PS00178">
    <property type="entry name" value="AA_TRNA_LIGASE_I"/>
    <property type="match status" value="1"/>
</dbReference>
<evidence type="ECO:0000259" key="13">
    <source>
        <dbReference type="Pfam" id="PF20974"/>
    </source>
</evidence>
<dbReference type="InterPro" id="IPR022861">
    <property type="entry name" value="Gln_tRNA_ligase_bac"/>
</dbReference>
<dbReference type="NCBIfam" id="TIGR00440">
    <property type="entry name" value="glnS"/>
    <property type="match status" value="1"/>
</dbReference>
<dbReference type="Gene3D" id="3.40.50.620">
    <property type="entry name" value="HUPs"/>
    <property type="match status" value="1"/>
</dbReference>
<evidence type="ECO:0000259" key="11">
    <source>
        <dbReference type="Pfam" id="PF00749"/>
    </source>
</evidence>
<dbReference type="InterPro" id="IPR000924">
    <property type="entry name" value="Glu/Gln-tRNA-synth"/>
</dbReference>
<organism evidence="14 15">
    <name type="scientific">Cyclonatronum proteinivorum</name>
    <dbReference type="NCBI Taxonomy" id="1457365"/>
    <lineage>
        <taxon>Bacteria</taxon>
        <taxon>Pseudomonadati</taxon>
        <taxon>Balneolota</taxon>
        <taxon>Balneolia</taxon>
        <taxon>Balneolales</taxon>
        <taxon>Cyclonatronaceae</taxon>
        <taxon>Cyclonatronum</taxon>
    </lineage>
</organism>
<dbReference type="KEGG" id="cprv:CYPRO_0392"/>
<dbReference type="AlphaFoldDB" id="A0A345UGS8"/>
<dbReference type="EMBL" id="CP027806">
    <property type="protein sequence ID" value="AXI99679.1"/>
    <property type="molecule type" value="Genomic_DNA"/>
</dbReference>
<dbReference type="InterPro" id="IPR020059">
    <property type="entry name" value="Glu/Gln-tRNA-synth_Ib_codon-bd"/>
</dbReference>
<dbReference type="FunFam" id="1.10.1160.10:FF:000001">
    <property type="entry name" value="Glutamine--tRNA ligase"/>
    <property type="match status" value="1"/>
</dbReference>
<keyword evidence="3 9" id="KW-0436">Ligase</keyword>
<dbReference type="CDD" id="cd00807">
    <property type="entry name" value="GlnRS_core"/>
    <property type="match status" value="1"/>
</dbReference>
<dbReference type="GO" id="GO:0005829">
    <property type="term" value="C:cytosol"/>
    <property type="evidence" value="ECO:0007669"/>
    <property type="project" value="TreeGrafter"/>
</dbReference>
<dbReference type="InterPro" id="IPR011035">
    <property type="entry name" value="Ribosomal_bL25/Gln-tRNA_synth"/>
</dbReference>
<dbReference type="HAMAP" id="MF_00126">
    <property type="entry name" value="Gln_tRNA_synth"/>
    <property type="match status" value="1"/>
</dbReference>
<feature type="binding site" evidence="9">
    <location>
        <position position="216"/>
    </location>
    <ligand>
        <name>L-glutamine</name>
        <dbReference type="ChEBI" id="CHEBI:58359"/>
    </ligand>
</feature>
<feature type="binding site" evidence="9">
    <location>
        <begin position="272"/>
        <end position="274"/>
    </location>
    <ligand>
        <name>ATP</name>
        <dbReference type="ChEBI" id="CHEBI:30616"/>
    </ligand>
</feature>
<dbReference type="InterPro" id="IPR049437">
    <property type="entry name" value="tRNA-synt_1c_C2"/>
</dbReference>
<keyword evidence="2 9" id="KW-0963">Cytoplasm</keyword>
<evidence type="ECO:0000313" key="15">
    <source>
        <dbReference type="Proteomes" id="UP000254808"/>
    </source>
</evidence>
<sequence length="567" mass="64962">MSESASASEARVSKNFLEEIIEKDLADGRHQSILTRFPPEPNGYLHIGHAKSITVNFCLAQKYGGKTNLRFDDTNPVTESVEYVESIKRDVRWLGFEWAEELYASNYFEQLFEFAIKLIRDGLAFVDDSTAEEIAAQKGSLTQPGTHSPYRDRTPEENEDLFRRMRAGEFPDGACTLRAKIDMASPNMHMRDPVLYRIKHAHHHRTGDAWCIYPTYDFAHGQSDAIENITHSICTLEFVQHRPLYEWLIEKLGIYPSRQYEFARLNMTYTIMSKRKLMQLVNEGHVAGWDDPRMPTISGLRRRGYTPAAIREFCARIGVAKRDNLIDVSLLEFCTREDLNKSGLRRMVVFDPVKLVITNWPEGKTEMLESENNPEDPEGGSREVPFSGTLWIERDDFMVDAPRKYFRLSPGKSVRLKSAFIITGEDYDADENGRITEIRCTYHPDSRSGSDTSGIKAKGTLHWVSAEHAVPVEIRNYDRLFREENLAEAEGDFLDHVNPDSLITIPQALAEPGLLDDLDAGNPARPHFQFMRKGYYYEDDDSTPERPVFNQTVGLRDTWAKVSKKKK</sequence>
<evidence type="ECO:0000256" key="7">
    <source>
        <dbReference type="ARBA" id="ARBA00023146"/>
    </source>
</evidence>
<proteinExistence type="inferred from homology"/>
<keyword evidence="6 9" id="KW-0648">Protein biosynthesis</keyword>
<dbReference type="SUPFAM" id="SSF50715">
    <property type="entry name" value="Ribosomal protein L25-like"/>
    <property type="match status" value="1"/>
</dbReference>
<feature type="domain" description="Glutamyl/glutaminyl-tRNA synthetase class Ib anti-codon binding" evidence="12">
    <location>
        <begin position="345"/>
        <end position="443"/>
    </location>
</feature>
<dbReference type="InterPro" id="IPR014729">
    <property type="entry name" value="Rossmann-like_a/b/a_fold"/>
</dbReference>
<name>A0A345UGS8_9BACT</name>
<dbReference type="PANTHER" id="PTHR43097:SF5">
    <property type="entry name" value="GLUTAMATE--TRNA LIGASE"/>
    <property type="match status" value="1"/>
</dbReference>
<keyword evidence="15" id="KW-1185">Reference proteome</keyword>
<comment type="subcellular location">
    <subcellularLocation>
        <location evidence="9">Cytoplasm</location>
    </subcellularLocation>
</comment>
<feature type="domain" description="tRNA synthetases class I (E and Q) anti-codon binding" evidence="13">
    <location>
        <begin position="460"/>
        <end position="537"/>
    </location>
</feature>
<dbReference type="InterPro" id="IPR004514">
    <property type="entry name" value="Gln-tRNA-synth"/>
</dbReference>
<dbReference type="SUPFAM" id="SSF52374">
    <property type="entry name" value="Nucleotidylyl transferase"/>
    <property type="match status" value="1"/>
</dbReference>
<dbReference type="OrthoDB" id="9801560at2"/>
<dbReference type="EC" id="6.1.1.18" evidence="9"/>
<dbReference type="InterPro" id="IPR020056">
    <property type="entry name" value="Rbsml_bL25/Gln-tRNA_synth_N"/>
</dbReference>
<comment type="caution">
    <text evidence="9">Lacks conserved residue(s) required for the propagation of feature annotation.</text>
</comment>
<protein>
    <recommendedName>
        <fullName evidence="9">Glutamine--tRNA ligase</fullName>
        <ecNumber evidence="9">6.1.1.18</ecNumber>
    </recommendedName>
    <alternativeName>
        <fullName evidence="9">Glutaminyl-tRNA synthetase</fullName>
        <shortName evidence="9">GlnRS</shortName>
    </alternativeName>
</protein>
<comment type="subunit">
    <text evidence="9">Monomer.</text>
</comment>
<keyword evidence="4 9" id="KW-0547">Nucleotide-binding</keyword>
<evidence type="ECO:0000256" key="3">
    <source>
        <dbReference type="ARBA" id="ARBA00022598"/>
    </source>
</evidence>
<dbReference type="Pfam" id="PF03950">
    <property type="entry name" value="tRNA-synt_1c_C"/>
    <property type="match status" value="1"/>
</dbReference>
<evidence type="ECO:0000313" key="14">
    <source>
        <dbReference type="EMBL" id="AXI99679.1"/>
    </source>
</evidence>
<comment type="similarity">
    <text evidence="1 9 10">Belongs to the class-I aminoacyl-tRNA synthetase family.</text>
</comment>
<accession>A0A345UGS8</accession>
<feature type="binding site" evidence="9">
    <location>
        <begin position="46"/>
        <end position="52"/>
    </location>
    <ligand>
        <name>ATP</name>
        <dbReference type="ChEBI" id="CHEBI:30616"/>
    </ligand>
</feature>
<feature type="binding site" evidence="9">
    <location>
        <begin position="40"/>
        <end position="42"/>
    </location>
    <ligand>
        <name>ATP</name>
        <dbReference type="ChEBI" id="CHEBI:30616"/>
    </ligand>
</feature>
<evidence type="ECO:0000256" key="6">
    <source>
        <dbReference type="ARBA" id="ARBA00022917"/>
    </source>
</evidence>
<feature type="binding site" evidence="9">
    <location>
        <begin position="264"/>
        <end position="265"/>
    </location>
    <ligand>
        <name>ATP</name>
        <dbReference type="ChEBI" id="CHEBI:30616"/>
    </ligand>
</feature>
<evidence type="ECO:0000256" key="8">
    <source>
        <dbReference type="ARBA" id="ARBA00048270"/>
    </source>
</evidence>
<dbReference type="Pfam" id="PF00749">
    <property type="entry name" value="tRNA-synt_1c"/>
    <property type="match status" value="1"/>
</dbReference>
<comment type="catalytic activity">
    <reaction evidence="8 9">
        <text>tRNA(Gln) + L-glutamine + ATP = L-glutaminyl-tRNA(Gln) + AMP + diphosphate</text>
        <dbReference type="Rhea" id="RHEA:20121"/>
        <dbReference type="Rhea" id="RHEA-COMP:9662"/>
        <dbReference type="Rhea" id="RHEA-COMP:9681"/>
        <dbReference type="ChEBI" id="CHEBI:30616"/>
        <dbReference type="ChEBI" id="CHEBI:33019"/>
        <dbReference type="ChEBI" id="CHEBI:58359"/>
        <dbReference type="ChEBI" id="CHEBI:78442"/>
        <dbReference type="ChEBI" id="CHEBI:78521"/>
        <dbReference type="ChEBI" id="CHEBI:456215"/>
        <dbReference type="EC" id="6.1.1.18"/>
    </reaction>
</comment>
<dbReference type="Pfam" id="PF20974">
    <property type="entry name" value="tRNA-synt_1c_C2"/>
    <property type="match status" value="1"/>
</dbReference>
<dbReference type="RefSeq" id="WP_114983002.1">
    <property type="nucleotide sequence ID" value="NZ_CP027806.1"/>
</dbReference>
<reference evidence="14 15" key="1">
    <citation type="submission" date="2018-03" db="EMBL/GenBank/DDBJ databases">
        <title>Phenotypic and genomic properties of Cyclonatronum proteinivorum gen. nov., sp. nov., a haloalkaliphilic bacteroidete from soda lakes possessing Na+-translocating rhodopsin.</title>
        <authorList>
            <person name="Toshchakov S.V."/>
            <person name="Korzhenkov A."/>
            <person name="Samarov N.I."/>
            <person name="Kublanov I.V."/>
            <person name="Muntyan M.S."/>
            <person name="Sorokin D.Y."/>
        </authorList>
    </citation>
    <scope>NUCLEOTIDE SEQUENCE [LARGE SCALE GENOMIC DNA]</scope>
    <source>
        <strain evidence="14 15">Omega</strain>
    </source>
</reference>
<dbReference type="FunFam" id="3.40.50.620:FF:000037">
    <property type="entry name" value="Glutamine--tRNA ligase cytoplasmic"/>
    <property type="match status" value="1"/>
</dbReference>
<dbReference type="GO" id="GO:0006425">
    <property type="term" value="P:glutaminyl-tRNA aminoacylation"/>
    <property type="evidence" value="ECO:0007669"/>
    <property type="project" value="UniProtKB-UniRule"/>
</dbReference>
<evidence type="ECO:0000256" key="4">
    <source>
        <dbReference type="ARBA" id="ARBA00022741"/>
    </source>
</evidence>
<feature type="binding site" evidence="9">
    <location>
        <position position="235"/>
    </location>
    <ligand>
        <name>ATP</name>
        <dbReference type="ChEBI" id="CHEBI:30616"/>
    </ligand>
</feature>
<dbReference type="InterPro" id="IPR020058">
    <property type="entry name" value="Glu/Gln-tRNA-synth_Ib_cat-dom"/>
</dbReference>
<dbReference type="NCBIfam" id="NF011291">
    <property type="entry name" value="PRK14703.1"/>
    <property type="match status" value="1"/>
</dbReference>
<evidence type="ECO:0000256" key="10">
    <source>
        <dbReference type="RuleBase" id="RU363037"/>
    </source>
</evidence>
<evidence type="ECO:0000256" key="1">
    <source>
        <dbReference type="ARBA" id="ARBA00005594"/>
    </source>
</evidence>
<evidence type="ECO:0000259" key="12">
    <source>
        <dbReference type="Pfam" id="PF03950"/>
    </source>
</evidence>
<evidence type="ECO:0000256" key="5">
    <source>
        <dbReference type="ARBA" id="ARBA00022840"/>
    </source>
</evidence>
<dbReference type="InterPro" id="IPR050132">
    <property type="entry name" value="Gln/Glu-tRNA_Ligase"/>
</dbReference>
<dbReference type="Proteomes" id="UP000254808">
    <property type="component" value="Chromosome"/>
</dbReference>
<keyword evidence="7 9" id="KW-0030">Aminoacyl-tRNA synthetase</keyword>
<keyword evidence="5 9" id="KW-0067">ATP-binding</keyword>
<feature type="domain" description="Glutamyl/glutaminyl-tRNA synthetase class Ib catalytic" evidence="11">
    <location>
        <begin position="33"/>
        <end position="340"/>
    </location>
</feature>
<dbReference type="InterPro" id="IPR001412">
    <property type="entry name" value="aa-tRNA-synth_I_CS"/>
</dbReference>
<evidence type="ECO:0000256" key="9">
    <source>
        <dbReference type="HAMAP-Rule" id="MF_00126"/>
    </source>
</evidence>
<feature type="binding site" evidence="9">
    <location>
        <position position="72"/>
    </location>
    <ligand>
        <name>L-glutamine</name>
        <dbReference type="ChEBI" id="CHEBI:58359"/>
    </ligand>
</feature>
<dbReference type="FunFam" id="3.90.800.10:FF:000001">
    <property type="entry name" value="Glutamine--tRNA ligase"/>
    <property type="match status" value="1"/>
</dbReference>
<evidence type="ECO:0000256" key="2">
    <source>
        <dbReference type="ARBA" id="ARBA00022490"/>
    </source>
</evidence>
<gene>
    <name evidence="9" type="primary">glnS</name>
    <name evidence="14" type="ORF">CYPRO_0392</name>
</gene>
<dbReference type="PANTHER" id="PTHR43097">
    <property type="entry name" value="GLUTAMINE-TRNA LIGASE"/>
    <property type="match status" value="1"/>
</dbReference>
<dbReference type="GO" id="GO:0006424">
    <property type="term" value="P:glutamyl-tRNA aminoacylation"/>
    <property type="evidence" value="ECO:0007669"/>
    <property type="project" value="UniProtKB-UniRule"/>
</dbReference>
<dbReference type="PRINTS" id="PR00987">
    <property type="entry name" value="TRNASYNTHGLU"/>
</dbReference>
<feature type="short sequence motif" description="'KMSKS' region" evidence="9">
    <location>
        <begin position="271"/>
        <end position="275"/>
    </location>
</feature>
<dbReference type="GO" id="GO:0005524">
    <property type="term" value="F:ATP binding"/>
    <property type="evidence" value="ECO:0007669"/>
    <property type="project" value="UniProtKB-UniRule"/>
</dbReference>
<dbReference type="Gene3D" id="2.40.240.10">
    <property type="entry name" value="Ribosomal Protein L25, Chain P"/>
    <property type="match status" value="2"/>
</dbReference>